<accession>A0A8C4N822</accession>
<dbReference type="GO" id="GO:0046872">
    <property type="term" value="F:metal ion binding"/>
    <property type="evidence" value="ECO:0007669"/>
    <property type="project" value="UniProtKB-KW"/>
</dbReference>
<reference evidence="10" key="1">
    <citation type="submission" date="2025-08" db="UniProtKB">
        <authorList>
            <consortium name="Ensembl"/>
        </authorList>
    </citation>
    <scope>IDENTIFICATION</scope>
</reference>
<keyword evidence="6" id="KW-0411">Iron-sulfur</keyword>
<evidence type="ECO:0000256" key="6">
    <source>
        <dbReference type="ARBA" id="ARBA00023014"/>
    </source>
</evidence>
<sequence length="107" mass="11678">MTRTLCYPVWVAGFIGAALGAGSLAFGLLAVRCLRRSAKACQVNPGIQKDCDKVVHSMETTDLGNKTAFCRCWRSQKFPMCDGTHNTYNQEYGDNVGPLIITQQSSS</sequence>
<feature type="domain" description="Iron-binding zinc finger CDGSH type" evidence="9">
    <location>
        <begin position="53"/>
        <end position="91"/>
    </location>
</feature>
<evidence type="ECO:0000256" key="7">
    <source>
        <dbReference type="ARBA" id="ARBA00034078"/>
    </source>
</evidence>
<dbReference type="InterPro" id="IPR045131">
    <property type="entry name" value="CISD1/2"/>
</dbReference>
<dbReference type="Gene3D" id="3.40.5.90">
    <property type="entry name" value="CDGSH iron-sulfur domain, mitoNEET-type"/>
    <property type="match status" value="1"/>
</dbReference>
<dbReference type="Pfam" id="PF09360">
    <property type="entry name" value="zf-CDGSH"/>
    <property type="match status" value="1"/>
</dbReference>
<keyword evidence="3" id="KW-0479">Metal-binding</keyword>
<dbReference type="Ensembl" id="ENSEBUT00000004081.1">
    <property type="protein sequence ID" value="ENSEBUP00000003696.1"/>
    <property type="gene ID" value="ENSEBUG00000002657.1"/>
</dbReference>
<name>A0A8C4N822_EPTBU</name>
<keyword evidence="5" id="KW-0408">Iron</keyword>
<evidence type="ECO:0000256" key="3">
    <source>
        <dbReference type="ARBA" id="ARBA00022723"/>
    </source>
</evidence>
<dbReference type="GO" id="GO:0051537">
    <property type="term" value="F:2 iron, 2 sulfur cluster binding"/>
    <property type="evidence" value="ECO:0007669"/>
    <property type="project" value="UniProtKB-KW"/>
</dbReference>
<keyword evidence="8" id="KW-0812">Transmembrane</keyword>
<dbReference type="InterPro" id="IPR042216">
    <property type="entry name" value="MitoNEET_CISD"/>
</dbReference>
<dbReference type="GO" id="GO:0010506">
    <property type="term" value="P:regulation of autophagy"/>
    <property type="evidence" value="ECO:0007669"/>
    <property type="project" value="InterPro"/>
</dbReference>
<dbReference type="Proteomes" id="UP000694388">
    <property type="component" value="Unplaced"/>
</dbReference>
<evidence type="ECO:0000313" key="10">
    <source>
        <dbReference type="Ensembl" id="ENSEBUP00000003696.1"/>
    </source>
</evidence>
<comment type="cofactor">
    <cofactor evidence="7">
        <name>[2Fe-2S] cluster</name>
        <dbReference type="ChEBI" id="CHEBI:190135"/>
    </cofactor>
</comment>
<evidence type="ECO:0000256" key="8">
    <source>
        <dbReference type="SAM" id="Phobius"/>
    </source>
</evidence>
<keyword evidence="11" id="KW-1185">Reference proteome</keyword>
<dbReference type="InterPro" id="IPR018967">
    <property type="entry name" value="FeS-contain_CDGSH-typ"/>
</dbReference>
<comment type="subcellular location">
    <subcellularLocation>
        <location evidence="1">Mitochondrion outer membrane</location>
        <topology evidence="1">Single-pass membrane protein</topology>
    </subcellularLocation>
</comment>
<keyword evidence="4" id="KW-0496">Mitochondrion</keyword>
<evidence type="ECO:0000256" key="5">
    <source>
        <dbReference type="ARBA" id="ARBA00023004"/>
    </source>
</evidence>
<reference evidence="10" key="2">
    <citation type="submission" date="2025-09" db="UniProtKB">
        <authorList>
            <consortium name="Ensembl"/>
        </authorList>
    </citation>
    <scope>IDENTIFICATION</scope>
</reference>
<keyword evidence="4" id="KW-1000">Mitochondrion outer membrane</keyword>
<organism evidence="10 11">
    <name type="scientific">Eptatretus burgeri</name>
    <name type="common">Inshore hagfish</name>
    <dbReference type="NCBI Taxonomy" id="7764"/>
    <lineage>
        <taxon>Eukaryota</taxon>
        <taxon>Metazoa</taxon>
        <taxon>Chordata</taxon>
        <taxon>Craniata</taxon>
        <taxon>Vertebrata</taxon>
        <taxon>Cyclostomata</taxon>
        <taxon>Myxini</taxon>
        <taxon>Myxiniformes</taxon>
        <taxon>Myxinidae</taxon>
        <taxon>Eptatretinae</taxon>
        <taxon>Eptatretus</taxon>
    </lineage>
</organism>
<dbReference type="GO" id="GO:0005741">
    <property type="term" value="C:mitochondrial outer membrane"/>
    <property type="evidence" value="ECO:0007669"/>
    <property type="project" value="UniProtKB-SubCell"/>
</dbReference>
<dbReference type="FunFam" id="3.40.5.90:FF:000001">
    <property type="entry name" value="CDGSH iron-sulfur domain-containing protein 1"/>
    <property type="match status" value="1"/>
</dbReference>
<dbReference type="SMART" id="SM00704">
    <property type="entry name" value="ZnF_CDGSH"/>
    <property type="match status" value="1"/>
</dbReference>
<dbReference type="PANTHER" id="PTHR13680:SF5">
    <property type="entry name" value="CDGSH IRON-SULFUR DOMAIN-CONTAINING PROTEIN 1"/>
    <property type="match status" value="1"/>
</dbReference>
<feature type="transmembrane region" description="Helical" evidence="8">
    <location>
        <begin position="12"/>
        <end position="31"/>
    </location>
</feature>
<dbReference type="PANTHER" id="PTHR13680">
    <property type="entry name" value="CDGSH IRON-SULFUR DOMAIN-CONTAINING PROTEIN 1"/>
    <property type="match status" value="1"/>
</dbReference>
<keyword evidence="8" id="KW-0472">Membrane</keyword>
<keyword evidence="8" id="KW-1133">Transmembrane helix</keyword>
<evidence type="ECO:0000313" key="11">
    <source>
        <dbReference type="Proteomes" id="UP000694388"/>
    </source>
</evidence>
<protein>
    <submittedName>
        <fullName evidence="10">CDGSH iron sulfur domain 1</fullName>
    </submittedName>
</protein>
<evidence type="ECO:0000256" key="2">
    <source>
        <dbReference type="ARBA" id="ARBA00022714"/>
    </source>
</evidence>
<evidence type="ECO:0000256" key="1">
    <source>
        <dbReference type="ARBA" id="ARBA00004572"/>
    </source>
</evidence>
<keyword evidence="2" id="KW-0001">2Fe-2S</keyword>
<dbReference type="AlphaFoldDB" id="A0A8C4N822"/>
<evidence type="ECO:0000259" key="9">
    <source>
        <dbReference type="SMART" id="SM00704"/>
    </source>
</evidence>
<evidence type="ECO:0000256" key="4">
    <source>
        <dbReference type="ARBA" id="ARBA00022787"/>
    </source>
</evidence>
<proteinExistence type="predicted"/>
<dbReference type="GeneTree" id="ENSGT00940000154445"/>